<feature type="compositionally biased region" description="Low complexity" evidence="1">
    <location>
        <begin position="494"/>
        <end position="505"/>
    </location>
</feature>
<dbReference type="EMBL" id="LNIX01000001">
    <property type="protein sequence ID" value="OXA61384.1"/>
    <property type="molecule type" value="Genomic_DNA"/>
</dbReference>
<dbReference type="OrthoDB" id="68076at2759"/>
<feature type="region of interest" description="Disordered" evidence="1">
    <location>
        <begin position="783"/>
        <end position="817"/>
    </location>
</feature>
<feature type="region of interest" description="Disordered" evidence="1">
    <location>
        <begin position="716"/>
        <end position="738"/>
    </location>
</feature>
<organism evidence="3 4">
    <name type="scientific">Folsomia candida</name>
    <name type="common">Springtail</name>
    <dbReference type="NCBI Taxonomy" id="158441"/>
    <lineage>
        <taxon>Eukaryota</taxon>
        <taxon>Metazoa</taxon>
        <taxon>Ecdysozoa</taxon>
        <taxon>Arthropoda</taxon>
        <taxon>Hexapoda</taxon>
        <taxon>Collembola</taxon>
        <taxon>Entomobryomorpha</taxon>
        <taxon>Isotomoidea</taxon>
        <taxon>Isotomidae</taxon>
        <taxon>Proisotominae</taxon>
        <taxon>Folsomia</taxon>
    </lineage>
</organism>
<feature type="compositionally biased region" description="Polar residues" evidence="1">
    <location>
        <begin position="718"/>
        <end position="738"/>
    </location>
</feature>
<feature type="region of interest" description="Disordered" evidence="1">
    <location>
        <begin position="494"/>
        <end position="519"/>
    </location>
</feature>
<feature type="region of interest" description="Disordered" evidence="1">
    <location>
        <begin position="549"/>
        <end position="601"/>
    </location>
</feature>
<comment type="caution">
    <text evidence="3">The sequence shown here is derived from an EMBL/GenBank/DDBJ whole genome shotgun (WGS) entry which is preliminary data.</text>
</comment>
<evidence type="ECO:0000256" key="1">
    <source>
        <dbReference type="SAM" id="MobiDB-lite"/>
    </source>
</evidence>
<dbReference type="AlphaFoldDB" id="A0A226EWD0"/>
<name>A0A226EWD0_FOLCA</name>
<feature type="domain" description="Hpc2-related" evidence="2">
    <location>
        <begin position="110"/>
        <end position="161"/>
    </location>
</feature>
<dbReference type="STRING" id="158441.A0A226EWD0"/>
<evidence type="ECO:0000259" key="2">
    <source>
        <dbReference type="Pfam" id="PF08729"/>
    </source>
</evidence>
<gene>
    <name evidence="3" type="ORF">Fcan01_02601</name>
</gene>
<dbReference type="Proteomes" id="UP000198287">
    <property type="component" value="Unassembled WGS sequence"/>
</dbReference>
<feature type="region of interest" description="Disordered" evidence="1">
    <location>
        <begin position="1"/>
        <end position="21"/>
    </location>
</feature>
<dbReference type="GO" id="GO:0005634">
    <property type="term" value="C:nucleus"/>
    <property type="evidence" value="ECO:0007669"/>
    <property type="project" value="TreeGrafter"/>
</dbReference>
<feature type="region of interest" description="Disordered" evidence="1">
    <location>
        <begin position="664"/>
        <end position="683"/>
    </location>
</feature>
<evidence type="ECO:0000313" key="3">
    <source>
        <dbReference type="EMBL" id="OXA61384.1"/>
    </source>
</evidence>
<protein>
    <submittedName>
        <fullName evidence="3">Ubinuclein-1</fullName>
    </submittedName>
</protein>
<reference evidence="3 4" key="1">
    <citation type="submission" date="2015-12" db="EMBL/GenBank/DDBJ databases">
        <title>The genome of Folsomia candida.</title>
        <authorList>
            <person name="Faddeeva A."/>
            <person name="Derks M.F."/>
            <person name="Anvar Y."/>
            <person name="Smit S."/>
            <person name="Van Straalen N."/>
            <person name="Roelofs D."/>
        </authorList>
    </citation>
    <scope>NUCLEOTIDE SEQUENCE [LARGE SCALE GENOMIC DNA]</scope>
    <source>
        <strain evidence="3 4">VU population</strain>
        <tissue evidence="3">Whole body</tissue>
    </source>
</reference>
<feature type="compositionally biased region" description="Polar residues" evidence="1">
    <location>
        <begin position="506"/>
        <end position="519"/>
    </location>
</feature>
<dbReference type="GO" id="GO:0006325">
    <property type="term" value="P:chromatin organization"/>
    <property type="evidence" value="ECO:0007669"/>
    <property type="project" value="TreeGrafter"/>
</dbReference>
<sequence length="817" mass="87618">MMFGPSPPTLKKTPLLSAASQPKACNNSKTYVFELELAESNDKTYPEFSWADLVKDAKVKEVPVKNVKQGETLLDPYASDDEDQLKALAARLEEKYGGQSSPSSSKPSKRKKQKLDDCIDRAAGYDESDSFIDNTDAYDEKIPKQLQPACGGFYINSGQLDFKEVEISEDDDNDDDDSVEDIIIKKKKVTNPAKVKLTKPDASFSPYPKSGDQIYKKRKISGDATPLGLQPKSATGANEKPKLPKTDNLTLATNDSTKKRARQISSSSSSSSETSSSSSEDSSSSSDNRNKMESQQKSKADRREPEVIILHSTKPTQKKRLDGSSFNNTAVSIKPTTLLPRKPRVKNVPLNPNLKRKDVPGALPLKPCTTLPPVTITRKILNPREFVNSKSISPATVKMKNATNINISKLSPASSSQVSSSVLQLGTKISTPSVIKVPTPKSSFSPSPTIVATLSSILSHASPIVSTPPGSTSASPLSISSELAQIFSDIPHQSNQQLQQQISNSGVTSSANSICSKNVSTPKPKHLTCNVYSEAMAKDALRIISNASSSIQQQQKKSEKRSPEFKPLPKLKHKSGFTIEKQKQQTHSPSPPPSSLANAKSVRINPKHLVTTSTSNFTANTQVSSSPHIATITSSTSQPTYNPGSVEITKLKKTMMPALGSGITVTEVRGGGGGEKSSSGPTIGMATITATTGNIMFGGKGSSNLNHNQQLNSQASNFNSNTSNIQSPTQKVSAGSSTSTLRNLTSDLSDRFNIGNFIVNKQNNKFPGFITSYDVSALLSGSKDLPDIPSSSTNTSAAEFNKCPNPSTSNNSSLNRK</sequence>
<keyword evidence="4" id="KW-1185">Reference proteome</keyword>
<feature type="compositionally biased region" description="Polar residues" evidence="1">
    <location>
        <begin position="789"/>
        <end position="798"/>
    </location>
</feature>
<feature type="compositionally biased region" description="Low complexity" evidence="1">
    <location>
        <begin position="265"/>
        <end position="287"/>
    </location>
</feature>
<dbReference type="PANTHER" id="PTHR21669">
    <property type="entry name" value="CAPZ-INTERACTING PROTEIN AND RELATED PROTEINS"/>
    <property type="match status" value="1"/>
</dbReference>
<feature type="region of interest" description="Disordered" evidence="1">
    <location>
        <begin position="196"/>
        <end position="328"/>
    </location>
</feature>
<dbReference type="PANTHER" id="PTHR21669:SF28">
    <property type="entry name" value="YEMANUCLEIN"/>
    <property type="match status" value="1"/>
</dbReference>
<evidence type="ECO:0000313" key="4">
    <source>
        <dbReference type="Proteomes" id="UP000198287"/>
    </source>
</evidence>
<proteinExistence type="predicted"/>
<feature type="region of interest" description="Disordered" evidence="1">
    <location>
        <begin position="93"/>
        <end position="121"/>
    </location>
</feature>
<dbReference type="Pfam" id="PF08729">
    <property type="entry name" value="HUN"/>
    <property type="match status" value="1"/>
</dbReference>
<dbReference type="InterPro" id="IPR014840">
    <property type="entry name" value="HRD"/>
</dbReference>
<feature type="compositionally biased region" description="Low complexity" evidence="1">
    <location>
        <begin position="804"/>
        <end position="817"/>
    </location>
</feature>
<feature type="compositionally biased region" description="Basic and acidic residues" evidence="1">
    <location>
        <begin position="288"/>
        <end position="306"/>
    </location>
</feature>
<accession>A0A226EWD0</accession>